<dbReference type="STRING" id="370764.SAMN04489810_0128"/>
<dbReference type="SUPFAM" id="SSF53474">
    <property type="entry name" value="alpha/beta-Hydrolases"/>
    <property type="match status" value="1"/>
</dbReference>
<evidence type="ECO:0000313" key="2">
    <source>
        <dbReference type="Proteomes" id="UP000199009"/>
    </source>
</evidence>
<dbReference type="AlphaFoldDB" id="A0A1G7TQJ9"/>
<accession>A0A1G7TQJ9</accession>
<dbReference type="Gene3D" id="3.40.50.1820">
    <property type="entry name" value="alpha/beta hydrolase"/>
    <property type="match status" value="1"/>
</dbReference>
<reference evidence="1 2" key="1">
    <citation type="submission" date="2016-10" db="EMBL/GenBank/DDBJ databases">
        <authorList>
            <person name="de Groot N.N."/>
        </authorList>
    </citation>
    <scope>NUCLEOTIDE SEQUENCE [LARGE SCALE GENOMIC DNA]</scope>
    <source>
        <strain evidence="1 2">DSM 23142</strain>
    </source>
</reference>
<dbReference type="PANTHER" id="PTHR34853:SF1">
    <property type="entry name" value="LIPASE 5"/>
    <property type="match status" value="1"/>
</dbReference>
<name>A0A1G7TQJ9_9MICO</name>
<protein>
    <submittedName>
        <fullName evidence="1">Secretory lipase</fullName>
    </submittedName>
</protein>
<dbReference type="InterPro" id="IPR005152">
    <property type="entry name" value="Lipase_secreted"/>
</dbReference>
<gene>
    <name evidence="1" type="ORF">SAMN04489810_0128</name>
</gene>
<evidence type="ECO:0000313" key="1">
    <source>
        <dbReference type="EMBL" id="SDG37578.1"/>
    </source>
</evidence>
<dbReference type="GO" id="GO:0004806">
    <property type="term" value="F:triacylglycerol lipase activity"/>
    <property type="evidence" value="ECO:0007669"/>
    <property type="project" value="InterPro"/>
</dbReference>
<dbReference type="PIRSF" id="PIRSF029171">
    <property type="entry name" value="Esterase_LipA"/>
    <property type="match status" value="1"/>
</dbReference>
<dbReference type="Gene3D" id="1.10.260.130">
    <property type="match status" value="1"/>
</dbReference>
<proteinExistence type="predicted"/>
<dbReference type="Pfam" id="PF03583">
    <property type="entry name" value="LIP"/>
    <property type="match status" value="1"/>
</dbReference>
<organism evidence="1 2">
    <name type="scientific">Microbacterium pygmaeum</name>
    <dbReference type="NCBI Taxonomy" id="370764"/>
    <lineage>
        <taxon>Bacteria</taxon>
        <taxon>Bacillati</taxon>
        <taxon>Actinomycetota</taxon>
        <taxon>Actinomycetes</taxon>
        <taxon>Micrococcales</taxon>
        <taxon>Microbacteriaceae</taxon>
        <taxon>Microbacterium</taxon>
    </lineage>
</organism>
<sequence>MLRRHGHRFVAGFLALTLALIGAIVAVEAVRIAGDALERPTVDAFYEQPAGAADGDPGTIVKLDPLLGTPLAARAWRIMYRTTTVQGDPVVSTGVLVVPLAPPPPGGRTIVSWGHPTTGAAKDCAPSYGFDPFTMIEGLRALLDRGYAVVATDYVGMGTDGPDSYLVGVTGGNAVLDAARAARAVPEARASDRLILWGHSQGGQAVLFAAERASRYAPEFDLLAVAAAAPAANLIDLMGAHLDDISGVTIGSYAFTAFSEVYPQAQLDDILTPDALEIVPTMNELCLLPNIADLHRIGQPLVGNFTTSDPTTTEPWQQLLTDNSAGSTTFDAPLFLAQGLDDTLVIPDDTEKFAAHEASLGMDVTFHPISFADHGSIAYLAIPGLLAWLDRVAPR</sequence>
<dbReference type="EMBL" id="LT629692">
    <property type="protein sequence ID" value="SDG37578.1"/>
    <property type="molecule type" value="Genomic_DNA"/>
</dbReference>
<dbReference type="Proteomes" id="UP000199009">
    <property type="component" value="Chromosome I"/>
</dbReference>
<dbReference type="GO" id="GO:0016042">
    <property type="term" value="P:lipid catabolic process"/>
    <property type="evidence" value="ECO:0007669"/>
    <property type="project" value="InterPro"/>
</dbReference>
<keyword evidence="2" id="KW-1185">Reference proteome</keyword>
<dbReference type="InterPro" id="IPR029058">
    <property type="entry name" value="AB_hydrolase_fold"/>
</dbReference>
<dbReference type="OrthoDB" id="9798122at2"/>
<dbReference type="PANTHER" id="PTHR34853">
    <property type="match status" value="1"/>
</dbReference>